<evidence type="ECO:0000313" key="3">
    <source>
        <dbReference type="EMBL" id="TVY14551.1"/>
    </source>
</evidence>
<protein>
    <recommendedName>
        <fullName evidence="2">Heterokaryon incompatibility domain-containing protein</fullName>
    </recommendedName>
</protein>
<dbReference type="PANTHER" id="PTHR24148">
    <property type="entry name" value="ANKYRIN REPEAT DOMAIN-CONTAINING PROTEIN 39 HOMOLOG-RELATED"/>
    <property type="match status" value="1"/>
</dbReference>
<dbReference type="EMBL" id="QGMF01000664">
    <property type="protein sequence ID" value="TVY14551.1"/>
    <property type="molecule type" value="Genomic_DNA"/>
</dbReference>
<sequence>MRKFLTGPRRSVPEPEPAPLILAPAPPLTPADSSLSAYFEPPNAHTHDGTLRYNPLRGEREFRVLVLLPGSGEDEIACVLDNVFLDDWLTHYEALSYMWGPAEPVTPVSVDGSTCFVRKNLLNALKALRLPTESRLLFIDALCINMGDVPERNRMVANMSQIYQRASKVLVWLGDADEVSDFAFDKVNQRMPWADISAPLERATASTLTSLFNRPYWRRVWILQEILSGYSLEVYCGTKRAPWMQFISVMRFMDAKADKDPEEQDNGIAFAKWCVGTPGIAMLRLQNGQTPTQHKMTDLLKMCQKHEYGCYDIRDRIYGLVSISTQDEKGLKIDPDYSKSQAQLCIDTFLAEFSRDNVQFRVSTQNSTQDPTSNELVASQRSMQSLLEEPLWNKDKKTFDAFLGIVDEAQSYLLRNSFSKANVKGLGTVAWTSDVLSASSPSKILFAHLELDALYNHHAQALHLHLPPNIARLKADVAKLSVREYHSTEQLRVRFAWSPQARCFRTESTYRNTCPPYFSCESAGEVRLFVSGDGNFVGIASAVMQPGDILCKIEGAEDVFVVVRPRSDSNRIGFRLLGRAVLVRVEGRERKVELEGLVMGMEGRVQGLGIFNGGDGTQTPNELIKAIDDAIEFANDVSNAPEGLGDEYALFRKFGAVMDAATMFFLTR</sequence>
<feature type="domain" description="Heterokaryon incompatibility" evidence="2">
    <location>
        <begin position="92"/>
        <end position="225"/>
    </location>
</feature>
<feature type="region of interest" description="Disordered" evidence="1">
    <location>
        <begin position="1"/>
        <end position="25"/>
    </location>
</feature>
<accession>A0A8T9B5A7</accession>
<dbReference type="OrthoDB" id="3598674at2759"/>
<reference evidence="3 4" key="1">
    <citation type="submission" date="2018-05" db="EMBL/GenBank/DDBJ databases">
        <title>Whole genome sequencing for identification of molecular markers to develop diagnostic detection tools for the regulated plant pathogen Lachnellula willkommii.</title>
        <authorList>
            <person name="Giroux E."/>
            <person name="Bilodeau G."/>
        </authorList>
    </citation>
    <scope>NUCLEOTIDE SEQUENCE [LARGE SCALE GENOMIC DNA]</scope>
    <source>
        <strain evidence="3 4">CBS 203.66</strain>
    </source>
</reference>
<evidence type="ECO:0000259" key="2">
    <source>
        <dbReference type="Pfam" id="PF06985"/>
    </source>
</evidence>
<name>A0A8T9B5A7_9HELO</name>
<evidence type="ECO:0000256" key="1">
    <source>
        <dbReference type="SAM" id="MobiDB-lite"/>
    </source>
</evidence>
<keyword evidence="4" id="KW-1185">Reference proteome</keyword>
<dbReference type="PANTHER" id="PTHR24148:SF73">
    <property type="entry name" value="HET DOMAIN PROTEIN (AFU_ORTHOLOGUE AFUA_8G01020)"/>
    <property type="match status" value="1"/>
</dbReference>
<evidence type="ECO:0000313" key="4">
    <source>
        <dbReference type="Proteomes" id="UP000469559"/>
    </source>
</evidence>
<proteinExistence type="predicted"/>
<dbReference type="InterPro" id="IPR052895">
    <property type="entry name" value="HetReg/Transcr_Mod"/>
</dbReference>
<organism evidence="3 4">
    <name type="scientific">Lachnellula arida</name>
    <dbReference type="NCBI Taxonomy" id="1316785"/>
    <lineage>
        <taxon>Eukaryota</taxon>
        <taxon>Fungi</taxon>
        <taxon>Dikarya</taxon>
        <taxon>Ascomycota</taxon>
        <taxon>Pezizomycotina</taxon>
        <taxon>Leotiomycetes</taxon>
        <taxon>Helotiales</taxon>
        <taxon>Lachnaceae</taxon>
        <taxon>Lachnellula</taxon>
    </lineage>
</organism>
<dbReference type="AlphaFoldDB" id="A0A8T9B5A7"/>
<dbReference type="InterPro" id="IPR010730">
    <property type="entry name" value="HET"/>
</dbReference>
<comment type="caution">
    <text evidence="3">The sequence shown here is derived from an EMBL/GenBank/DDBJ whole genome shotgun (WGS) entry which is preliminary data.</text>
</comment>
<gene>
    <name evidence="3" type="ORF">LARI1_G007704</name>
</gene>
<dbReference type="Proteomes" id="UP000469559">
    <property type="component" value="Unassembled WGS sequence"/>
</dbReference>
<feature type="compositionally biased region" description="Pro residues" evidence="1">
    <location>
        <begin position="14"/>
        <end position="25"/>
    </location>
</feature>
<dbReference type="Pfam" id="PF06985">
    <property type="entry name" value="HET"/>
    <property type="match status" value="1"/>
</dbReference>